<sequence length="144" mass="15631">MTLVDESFAVPQSYSAGGFRLELLGPQHNEADHAAWMSSIEHIRSTPGFGGDWPPPGGMTLAENLADLQSHAARSAARADFAYAVLDPATGEVIGCVYLKPGPPGDVRVSSWVRADRAHADEALTVVVTRWLAEKWPFLIITYR</sequence>
<dbReference type="AlphaFoldDB" id="I0H8D3"/>
<gene>
    <name evidence="1" type="ordered locus">AMIS_40500</name>
</gene>
<dbReference type="KEGG" id="ams:AMIS_40500"/>
<dbReference type="OrthoDB" id="3774915at2"/>
<dbReference type="STRING" id="512565.AMIS_40500"/>
<dbReference type="PATRIC" id="fig|512565.3.peg.4036"/>
<name>I0H8D3_ACTM4</name>
<evidence type="ECO:0008006" key="3">
    <source>
        <dbReference type="Google" id="ProtNLM"/>
    </source>
</evidence>
<dbReference type="eggNOG" id="COG1670">
    <property type="taxonomic scope" value="Bacteria"/>
</dbReference>
<dbReference type="Proteomes" id="UP000007882">
    <property type="component" value="Chromosome"/>
</dbReference>
<organism evidence="1 2">
    <name type="scientific">Actinoplanes missouriensis (strain ATCC 14538 / DSM 43046 / CBS 188.64 / JCM 3121 / NBRC 102363 / NCIMB 12654 / NRRL B-3342 / UNCC 431)</name>
    <dbReference type="NCBI Taxonomy" id="512565"/>
    <lineage>
        <taxon>Bacteria</taxon>
        <taxon>Bacillati</taxon>
        <taxon>Actinomycetota</taxon>
        <taxon>Actinomycetes</taxon>
        <taxon>Micromonosporales</taxon>
        <taxon>Micromonosporaceae</taxon>
        <taxon>Actinoplanes</taxon>
    </lineage>
</organism>
<proteinExistence type="predicted"/>
<dbReference type="EMBL" id="AP012319">
    <property type="protein sequence ID" value="BAL89270.1"/>
    <property type="molecule type" value="Genomic_DNA"/>
</dbReference>
<evidence type="ECO:0000313" key="2">
    <source>
        <dbReference type="Proteomes" id="UP000007882"/>
    </source>
</evidence>
<dbReference type="HOGENOM" id="CLU_135672_0_0_11"/>
<dbReference type="Gene3D" id="3.40.630.30">
    <property type="match status" value="1"/>
</dbReference>
<accession>I0H8D3</accession>
<dbReference type="RefSeq" id="WP_014444164.1">
    <property type="nucleotide sequence ID" value="NC_017093.1"/>
</dbReference>
<evidence type="ECO:0000313" key="1">
    <source>
        <dbReference type="EMBL" id="BAL89270.1"/>
    </source>
</evidence>
<reference evidence="1 2" key="1">
    <citation type="submission" date="2012-02" db="EMBL/GenBank/DDBJ databases">
        <title>Complete genome sequence of Actinoplanes missouriensis 431 (= NBRC 102363).</title>
        <authorList>
            <person name="Ohnishi Y."/>
            <person name="Ishikawa J."/>
            <person name="Sekine M."/>
            <person name="Hosoyama A."/>
            <person name="Harada T."/>
            <person name="Narita H."/>
            <person name="Hata T."/>
            <person name="Konno Y."/>
            <person name="Tutikane K."/>
            <person name="Fujita N."/>
            <person name="Horinouchi S."/>
            <person name="Hayakawa M."/>
        </authorList>
    </citation>
    <scope>NUCLEOTIDE SEQUENCE [LARGE SCALE GENOMIC DNA]</scope>
    <source>
        <strain evidence="2">ATCC 14538 / DSM 43046 / CBS 188.64 / JCM 3121 / NBRC 102363 / NCIMB 12654 / NRRL B-3342 / UNCC 431</strain>
    </source>
</reference>
<keyword evidence="2" id="KW-1185">Reference proteome</keyword>
<protein>
    <recommendedName>
        <fullName evidence="3">N-acetyltransferase domain-containing protein</fullName>
    </recommendedName>
</protein>